<name>A0A160PNG3_9CORY</name>
<dbReference type="NCBIfam" id="NF033563">
    <property type="entry name" value="transpos_IS30"/>
    <property type="match status" value="1"/>
</dbReference>
<dbReference type="AlphaFoldDB" id="A0A160PNG3"/>
<evidence type="ECO:0000256" key="2">
    <source>
        <dbReference type="SAM" id="MobiDB-lite"/>
    </source>
</evidence>
<evidence type="ECO:0000313" key="5">
    <source>
        <dbReference type="Proteomes" id="UP000218244"/>
    </source>
</evidence>
<dbReference type="PANTHER" id="PTHR10948">
    <property type="entry name" value="TRANSPOSASE"/>
    <property type="match status" value="1"/>
</dbReference>
<evidence type="ECO:0000259" key="3">
    <source>
        <dbReference type="PROSITE" id="PS50994"/>
    </source>
</evidence>
<feature type="compositionally biased region" description="Low complexity" evidence="2">
    <location>
        <begin position="193"/>
        <end position="205"/>
    </location>
</feature>
<dbReference type="Pfam" id="PF13936">
    <property type="entry name" value="HTH_38"/>
    <property type="match status" value="1"/>
</dbReference>
<dbReference type="PROSITE" id="PS50994">
    <property type="entry name" value="INTEGRASE"/>
    <property type="match status" value="1"/>
</dbReference>
<feature type="region of interest" description="Disordered" evidence="2">
    <location>
        <begin position="49"/>
        <end position="69"/>
    </location>
</feature>
<protein>
    <submittedName>
        <fullName evidence="4">Transposase</fullName>
    </submittedName>
</protein>
<dbReference type="InterPro" id="IPR012337">
    <property type="entry name" value="RNaseH-like_sf"/>
</dbReference>
<dbReference type="Gene3D" id="1.10.10.60">
    <property type="entry name" value="Homeodomain-like"/>
    <property type="match status" value="2"/>
</dbReference>
<dbReference type="SUPFAM" id="SSF53098">
    <property type="entry name" value="Ribonuclease H-like"/>
    <property type="match status" value="1"/>
</dbReference>
<feature type="compositionally biased region" description="Basic and acidic residues" evidence="2">
    <location>
        <begin position="183"/>
        <end position="192"/>
    </location>
</feature>
<feature type="domain" description="Integrase catalytic" evidence="3">
    <location>
        <begin position="430"/>
        <end position="593"/>
    </location>
</feature>
<dbReference type="EMBL" id="AP017369">
    <property type="protein sequence ID" value="BAU94815.1"/>
    <property type="molecule type" value="Genomic_DNA"/>
</dbReference>
<dbReference type="RefSeq" id="WP_096454162.1">
    <property type="nucleotide sequence ID" value="NZ_AP017369.1"/>
</dbReference>
<dbReference type="InterPro" id="IPR025246">
    <property type="entry name" value="IS30-like_HTH"/>
</dbReference>
<dbReference type="GO" id="GO:0006310">
    <property type="term" value="P:DNA recombination"/>
    <property type="evidence" value="ECO:0007669"/>
    <property type="project" value="UniProtKB-KW"/>
</dbReference>
<dbReference type="GO" id="GO:0003676">
    <property type="term" value="F:nucleic acid binding"/>
    <property type="evidence" value="ECO:0007669"/>
    <property type="project" value="InterPro"/>
</dbReference>
<keyword evidence="5" id="KW-1185">Reference proteome</keyword>
<feature type="region of interest" description="Disordered" evidence="2">
    <location>
        <begin position="170"/>
        <end position="205"/>
    </location>
</feature>
<dbReference type="GO" id="GO:0015074">
    <property type="term" value="P:DNA integration"/>
    <property type="evidence" value="ECO:0007669"/>
    <property type="project" value="InterPro"/>
</dbReference>
<dbReference type="InterPro" id="IPR036397">
    <property type="entry name" value="RNaseH_sf"/>
</dbReference>
<reference evidence="4 5" key="1">
    <citation type="submission" date="2016-02" db="EMBL/GenBank/DDBJ databases">
        <title>Corynebacterium glutamicum N24 whole genome sequencing project.</title>
        <authorList>
            <person name="Matsutani M."/>
            <person name="Nangtapong N."/>
            <person name="Yakushi T."/>
            <person name="Matsushita K."/>
        </authorList>
    </citation>
    <scope>NUCLEOTIDE SEQUENCE [LARGE SCALE GENOMIC DNA]</scope>
    <source>
        <strain evidence="4 5">N24</strain>
    </source>
</reference>
<dbReference type="Gene3D" id="3.30.420.10">
    <property type="entry name" value="Ribonuclease H-like superfamily/Ribonuclease H"/>
    <property type="match status" value="1"/>
</dbReference>
<dbReference type="InterPro" id="IPR053392">
    <property type="entry name" value="Transposase_IS30-like"/>
</dbReference>
<evidence type="ECO:0000256" key="1">
    <source>
        <dbReference type="ARBA" id="ARBA00023172"/>
    </source>
</evidence>
<dbReference type="InterPro" id="IPR001584">
    <property type="entry name" value="Integrase_cat-core"/>
</dbReference>
<organism evidence="4 5">
    <name type="scientific">Corynebacterium suranareeae</name>
    <dbReference type="NCBI Taxonomy" id="2506452"/>
    <lineage>
        <taxon>Bacteria</taxon>
        <taxon>Bacillati</taxon>
        <taxon>Actinomycetota</taxon>
        <taxon>Actinomycetes</taxon>
        <taxon>Mycobacteriales</taxon>
        <taxon>Corynebacteriaceae</taxon>
        <taxon>Corynebacterium</taxon>
    </lineage>
</organism>
<dbReference type="InterPro" id="IPR051917">
    <property type="entry name" value="Transposase-Integrase"/>
</dbReference>
<dbReference type="Pfam" id="PF00665">
    <property type="entry name" value="rve"/>
    <property type="match status" value="1"/>
</dbReference>
<sequence>MTSREQPTTQEAVRRIADGQRVKDVALDLGIHPSTIYLALKRHGLPVDKTAPHRVLNPQTNRHIPKNTEHPTTTEAVARVKRGERVKNVAKELGIHPSTIYLALKRHNLPVGKNAPHRVLNPQTNRHIPNTTERPATTEAVTRVNRGERVVTVAKELGLHPSTIYTAIKRREEATDTPTPPGKKGEGNHRCSDTPAPTTTTTQSRCTTTEVPDLSCCSNDSVSSRTADHVVADFSLVPDTRVKTGRGVRLSSTDRLVIAQGIKERLSTRQIGTKLGRHHSVIAREINRGSTTYLDPDTQEIKQLVYNPQTAHYHAQQQARRPKERKLDRPGRLRDVVVEYLLRYFSPKRVEQRLLLDYPDDKSMHISHEAIYQSLYVQGRGSLREIIEEELRQREMNTNKVLIRGGKTRRPRSKIAGLRNRRGWVVGAEITTRPPEADDRRVPGHWEGDLVIGAGGQSALLTLVERSSRFTLLKHLPDDHASSTVVGALQEMIASMPGKFSTITWDQGSEMASARKVIDPAECGIYFCDPHSPWQRPTNENTNGEIRRRFYPKGTDFREVTPEHVAWVQDELNDTPRLVLGAMTPYEKMNEVLTVATTQ</sequence>
<gene>
    <name evidence="4" type="ORF">N24_0553</name>
</gene>
<evidence type="ECO:0000313" key="4">
    <source>
        <dbReference type="EMBL" id="BAU94815.1"/>
    </source>
</evidence>
<dbReference type="PANTHER" id="PTHR10948:SF23">
    <property type="entry name" value="TRANSPOSASE INSI FOR INSERTION SEQUENCE ELEMENT IS30A-RELATED"/>
    <property type="match status" value="1"/>
</dbReference>
<dbReference type="GO" id="GO:0032196">
    <property type="term" value="P:transposition"/>
    <property type="evidence" value="ECO:0007669"/>
    <property type="project" value="TreeGrafter"/>
</dbReference>
<dbReference type="Proteomes" id="UP000218244">
    <property type="component" value="Chromosome"/>
</dbReference>
<dbReference type="GO" id="GO:0005829">
    <property type="term" value="C:cytosol"/>
    <property type="evidence" value="ECO:0007669"/>
    <property type="project" value="TreeGrafter"/>
</dbReference>
<accession>A0A160PNG3</accession>
<dbReference type="GO" id="GO:0004803">
    <property type="term" value="F:transposase activity"/>
    <property type="evidence" value="ECO:0007669"/>
    <property type="project" value="TreeGrafter"/>
</dbReference>
<keyword evidence="1" id="KW-0233">DNA recombination</keyword>
<proteinExistence type="predicted"/>
<dbReference type="KEGG" id="csur:N24_0553"/>